<sequence>MERGLKDLLANLEHKIGDQSKNCNNSEQLMAEEELAFRDQYGMLNTTSTADKLENAKILFDMNLDQMKRTDLFPHDRKTLVDNSRECMALIATHEEQLNLEEEWKHMERQDVTNEQLMSDYSKKSKKKLKKFGTLSGFEASRKCANLELEVRNGAHNMAKQTMQIIVALR</sequence>
<evidence type="ECO:0000313" key="2">
    <source>
        <dbReference type="Proteomes" id="UP001175271"/>
    </source>
</evidence>
<protein>
    <submittedName>
        <fullName evidence="1">Uncharacterized protein</fullName>
    </submittedName>
</protein>
<gene>
    <name evidence="1" type="ORF">QR680_001271</name>
</gene>
<comment type="caution">
    <text evidence="1">The sequence shown here is derived from an EMBL/GenBank/DDBJ whole genome shotgun (WGS) entry which is preliminary data.</text>
</comment>
<name>A0AA39LFK0_9BILA</name>
<organism evidence="1 2">
    <name type="scientific">Steinernema hermaphroditum</name>
    <dbReference type="NCBI Taxonomy" id="289476"/>
    <lineage>
        <taxon>Eukaryota</taxon>
        <taxon>Metazoa</taxon>
        <taxon>Ecdysozoa</taxon>
        <taxon>Nematoda</taxon>
        <taxon>Chromadorea</taxon>
        <taxon>Rhabditida</taxon>
        <taxon>Tylenchina</taxon>
        <taxon>Panagrolaimomorpha</taxon>
        <taxon>Strongyloidoidea</taxon>
        <taxon>Steinernematidae</taxon>
        <taxon>Steinernema</taxon>
    </lineage>
</organism>
<proteinExistence type="predicted"/>
<keyword evidence="2" id="KW-1185">Reference proteome</keyword>
<evidence type="ECO:0000313" key="1">
    <source>
        <dbReference type="EMBL" id="KAK0395418.1"/>
    </source>
</evidence>
<reference evidence="1" key="1">
    <citation type="submission" date="2023-06" db="EMBL/GenBank/DDBJ databases">
        <title>Genomic analysis of the entomopathogenic nematode Steinernema hermaphroditum.</title>
        <authorList>
            <person name="Schwarz E.M."/>
            <person name="Heppert J.K."/>
            <person name="Baniya A."/>
            <person name="Schwartz H.T."/>
            <person name="Tan C.-H."/>
            <person name="Antoshechkin I."/>
            <person name="Sternberg P.W."/>
            <person name="Goodrich-Blair H."/>
            <person name="Dillman A.R."/>
        </authorList>
    </citation>
    <scope>NUCLEOTIDE SEQUENCE</scope>
    <source>
        <strain evidence="1">PS9179</strain>
        <tissue evidence="1">Whole animal</tissue>
    </source>
</reference>
<dbReference type="Proteomes" id="UP001175271">
    <property type="component" value="Unassembled WGS sequence"/>
</dbReference>
<accession>A0AA39LFK0</accession>
<dbReference type="AlphaFoldDB" id="A0AA39LFK0"/>
<dbReference type="EMBL" id="JAUCMV010000005">
    <property type="protein sequence ID" value="KAK0395418.1"/>
    <property type="molecule type" value="Genomic_DNA"/>
</dbReference>